<dbReference type="EMBL" id="CM055093">
    <property type="protein sequence ID" value="KAJ7567030.1"/>
    <property type="molecule type" value="Genomic_DNA"/>
</dbReference>
<evidence type="ECO:0000313" key="1">
    <source>
        <dbReference type="EMBL" id="KAJ7567030.1"/>
    </source>
</evidence>
<dbReference type="Proteomes" id="UP001162992">
    <property type="component" value="Chromosome 2"/>
</dbReference>
<accession>A0ACC2EKK9</accession>
<protein>
    <submittedName>
        <fullName evidence="1">Uncharacterized protein</fullName>
    </submittedName>
</protein>
<organism evidence="1 2">
    <name type="scientific">Diphasiastrum complanatum</name>
    <name type="common">Issler's clubmoss</name>
    <name type="synonym">Lycopodium complanatum</name>
    <dbReference type="NCBI Taxonomy" id="34168"/>
    <lineage>
        <taxon>Eukaryota</taxon>
        <taxon>Viridiplantae</taxon>
        <taxon>Streptophyta</taxon>
        <taxon>Embryophyta</taxon>
        <taxon>Tracheophyta</taxon>
        <taxon>Lycopodiopsida</taxon>
        <taxon>Lycopodiales</taxon>
        <taxon>Lycopodiaceae</taxon>
        <taxon>Lycopodioideae</taxon>
        <taxon>Diphasiastrum</taxon>
    </lineage>
</organism>
<name>A0ACC2EKK9_DIPCM</name>
<proteinExistence type="predicted"/>
<evidence type="ECO:0000313" key="2">
    <source>
        <dbReference type="Proteomes" id="UP001162992"/>
    </source>
</evidence>
<sequence length="1864" mass="205826">MRSPVSYALSCRWVGLDVQQNSGVCSSMRSSLMSGLVDFAVGFVVLCMAAALDGGAGAGGTRFLSGCFKHTRWRDRKACSTRQRRQTFKASYTAINAFWLLLGLILCTTNLSMSSDGLQQQMHLPPYREKQRRSHSALDIAFPDGLEAFKALRTFRILTKSTKETSQTKREVSGMLHQTLEQNMHCSIWQQAVPHGAVFKEDKSTLPDKDAVKVPSMSEGGKGGLKCDDVSVCKKFPSSNFITTSATNGGAIQANIQSLKVLFSQDAAFDKSQSFLQQTHMPPLYEIQSSHLPSVAIEPSFLEWGERPLYSPGIMPLTIMNTCNSTFLKVFQLYSTAVQFYSTSFQESTIGPGKKLDININYLPRTLGAVDAVIVLETSAGGFLIHAQGFGVASPYKLPPLVTVSLEKGRPFKQNLTLYNPYDKDLEVREIQAWPLDPINRKLHLFCGSNEADDAREQIPSRVRTNCFAMQDTPNNYDCSLYEAEAGLRSCLPSINEMETFIKFQPLESWKIEPHQSSQIAIIEVNLKTDESWTTLFHIRLANTASMTGDGSIIIPMEILVQQSAEDISQLKLTVQVLDFGMLKETLQVLHIQNTRNGPVQVEEVHEDFNKCASSLEDKRVCFSGTNAPSKSCACKEVKGVLMNEVDYGVHTQSVKRKFPFPNNSISTSISVGTVSYHAKMPRQFFTCPQLCLHSDGELNDFCQTYKKLMLSQKCSNMPISSIEDVDKRTGLQDLVELTTFPEQAKSSWDRYFPMLMTQMNISHLSGALLEFPTAQIGRPEMQYLRVTNPNEWPLSLQLVLYAQSEAVDCICSYRDAIDTCMEQLHQSIEFTGDISAGSTTKEKKLHTNVFSITEEAVSYATLEAHGESILGPLFFRPPSSCLWSGLLIIANNVSGMEWLLLQGRGGSAHFTLLDKDVPIQTLTLPSDASYISTKENPKRIFPNLQAIAGNNMRRFHVVSAKNTGNALLEIYSVGILNGSNSANGLDVDGPRHFSLKAGQSTELIIYFYVEQIAAVSDVYLQIYTSIGRFNIPILVSVSNSLLSSDVYMALYTKYETIILQISVFALILVLIIFSRLLIQEMSQGNNSKPVSPKPDVKISMKQKNHLTRTYSSSDIPSSPTSKVTYFDHSSQPRSSPVFQFKIAEDTSEIGLSKRKDSLFNSRSARALIAVVSSLTVIIGSVFSFSKCEPNYVPTPPKISSIQVKSEIESASGVGRSSKERASTTARKGAEKKQITGRSENQQVSLAAQPASKGSHEEQTKEISLSTPKSNHGHSRSLTSFGDKPESPRATTPRENRTQNPFSNAQSHFSDLGPGDRSEKDKGKRKVRQSNLGALKQEERSKSRSGSSSSGSSPASPATPVSPSRSVSPLFYAESDPKLAREKRNMSLINSKAVKGAQPGSPLRSKHNANNFSEQKQLSRTLACRSDLTTNQDNALAEKWWPSLSETEPQAVREEREEESYKPEDQQSSIIFEVLNPSVALKEGNFEGNPWSYGREPPIFLRKQKSTPALTTSATFPRGGRRLSSVEDKIIGNPYLVAAPVVSPSTQAPRSRVSKSNHLHTLGPLNYAQQNEKLCGGSWVGCDFQDNCSCCGRVSVDGSESSSNPDGDLEQVSSNLEYDIWGNHFANISHSQQQNRFTRSLNRSDSMVERLANYPSSLFIRTLNRSDPMVKSLVNHPSNLLTRISNRSDSMVENMVNHPSSLFTEPLNRSDQMANGPSSLFTRSLNQSDPIVESLANDTSSLFTRSLNQSDPIVESLANDTSSLFARSLNRSNQTVESLGNDPSSLFSASSHLMHVNSRILGSGSSLGSSAEFSMFTGNSFADIPFSESSSPKINLPSAEDVTFASVESFQSRPYVIPQKRNYW</sequence>
<gene>
    <name evidence="1" type="ORF">O6H91_02G128900</name>
</gene>
<comment type="caution">
    <text evidence="1">The sequence shown here is derived from an EMBL/GenBank/DDBJ whole genome shotgun (WGS) entry which is preliminary data.</text>
</comment>
<keyword evidence="2" id="KW-1185">Reference proteome</keyword>
<reference evidence="2" key="1">
    <citation type="journal article" date="2024" name="Proc. Natl. Acad. Sci. U.S.A.">
        <title>Extraordinary preservation of gene collinearity over three hundred million years revealed in homosporous lycophytes.</title>
        <authorList>
            <person name="Li C."/>
            <person name="Wickell D."/>
            <person name="Kuo L.Y."/>
            <person name="Chen X."/>
            <person name="Nie B."/>
            <person name="Liao X."/>
            <person name="Peng D."/>
            <person name="Ji J."/>
            <person name="Jenkins J."/>
            <person name="Williams M."/>
            <person name="Shu S."/>
            <person name="Plott C."/>
            <person name="Barry K."/>
            <person name="Rajasekar S."/>
            <person name="Grimwood J."/>
            <person name="Han X."/>
            <person name="Sun S."/>
            <person name="Hou Z."/>
            <person name="He W."/>
            <person name="Dai G."/>
            <person name="Sun C."/>
            <person name="Schmutz J."/>
            <person name="Leebens-Mack J.H."/>
            <person name="Li F.W."/>
            <person name="Wang L."/>
        </authorList>
    </citation>
    <scope>NUCLEOTIDE SEQUENCE [LARGE SCALE GENOMIC DNA]</scope>
    <source>
        <strain evidence="2">cv. PW_Plant_1</strain>
    </source>
</reference>